<accession>A0A5C4M034</accession>
<evidence type="ECO:0000313" key="3">
    <source>
        <dbReference type="Proteomes" id="UP000305546"/>
    </source>
</evidence>
<dbReference type="RefSeq" id="WP_139097608.1">
    <property type="nucleotide sequence ID" value="NZ_VDFW01000013.1"/>
</dbReference>
<organism evidence="2 3">
    <name type="scientific">Amycolatopsis alkalitolerans</name>
    <dbReference type="NCBI Taxonomy" id="2547244"/>
    <lineage>
        <taxon>Bacteria</taxon>
        <taxon>Bacillati</taxon>
        <taxon>Actinomycetota</taxon>
        <taxon>Actinomycetes</taxon>
        <taxon>Pseudonocardiales</taxon>
        <taxon>Pseudonocardiaceae</taxon>
        <taxon>Amycolatopsis</taxon>
    </lineage>
</organism>
<gene>
    <name evidence="2" type="ORF">FG385_16360</name>
</gene>
<feature type="region of interest" description="Disordered" evidence="1">
    <location>
        <begin position="1"/>
        <end position="31"/>
    </location>
</feature>
<dbReference type="AlphaFoldDB" id="A0A5C4M034"/>
<dbReference type="EMBL" id="VDFW01000013">
    <property type="protein sequence ID" value="TNC24820.1"/>
    <property type="molecule type" value="Genomic_DNA"/>
</dbReference>
<sequence length="67" mass="7520">MSDIESARAAREARASSVERASSGHTTDELADRAIRRYLRAEELLLRAAEKEKTTKEKAEKETGDQE</sequence>
<reference evidence="2 3" key="1">
    <citation type="submission" date="2019-06" db="EMBL/GenBank/DDBJ databases">
        <title>Amycolatopsis alkalitolerans sp. nov., isolated from Gastrodia elata Blume.</title>
        <authorList>
            <person name="Narsing Rao M.P."/>
            <person name="Li W.J."/>
        </authorList>
    </citation>
    <scope>NUCLEOTIDE SEQUENCE [LARGE SCALE GENOMIC DNA]</scope>
    <source>
        <strain evidence="2 3">SYSUP0005</strain>
    </source>
</reference>
<evidence type="ECO:0000313" key="2">
    <source>
        <dbReference type="EMBL" id="TNC24820.1"/>
    </source>
</evidence>
<feature type="compositionally biased region" description="Basic and acidic residues" evidence="1">
    <location>
        <begin position="1"/>
        <end position="14"/>
    </location>
</feature>
<protein>
    <submittedName>
        <fullName evidence="2">Uncharacterized protein</fullName>
    </submittedName>
</protein>
<proteinExistence type="predicted"/>
<evidence type="ECO:0000256" key="1">
    <source>
        <dbReference type="SAM" id="MobiDB-lite"/>
    </source>
</evidence>
<comment type="caution">
    <text evidence="2">The sequence shown here is derived from an EMBL/GenBank/DDBJ whole genome shotgun (WGS) entry which is preliminary data.</text>
</comment>
<keyword evidence="3" id="KW-1185">Reference proteome</keyword>
<dbReference type="Proteomes" id="UP000305546">
    <property type="component" value="Unassembled WGS sequence"/>
</dbReference>
<name>A0A5C4M034_9PSEU</name>